<name>A0ABW0VVJ5_9BACL</name>
<evidence type="ECO:0000313" key="2">
    <source>
        <dbReference type="Proteomes" id="UP001596047"/>
    </source>
</evidence>
<dbReference type="SUPFAM" id="SSF82171">
    <property type="entry name" value="DPP6 N-terminal domain-like"/>
    <property type="match status" value="1"/>
</dbReference>
<evidence type="ECO:0008006" key="3">
    <source>
        <dbReference type="Google" id="ProtNLM"/>
    </source>
</evidence>
<dbReference type="RefSeq" id="WP_379186645.1">
    <property type="nucleotide sequence ID" value="NZ_JBHSOW010000015.1"/>
</dbReference>
<reference evidence="2" key="1">
    <citation type="journal article" date="2019" name="Int. J. Syst. Evol. Microbiol.">
        <title>The Global Catalogue of Microorganisms (GCM) 10K type strain sequencing project: providing services to taxonomists for standard genome sequencing and annotation.</title>
        <authorList>
            <consortium name="The Broad Institute Genomics Platform"/>
            <consortium name="The Broad Institute Genome Sequencing Center for Infectious Disease"/>
            <person name="Wu L."/>
            <person name="Ma J."/>
        </authorList>
    </citation>
    <scope>NUCLEOTIDE SEQUENCE [LARGE SCALE GENOMIC DNA]</scope>
    <source>
        <strain evidence="2">CGMCC 1.3240</strain>
    </source>
</reference>
<gene>
    <name evidence="1" type="ORF">ACFPYJ_03485</name>
</gene>
<evidence type="ECO:0000313" key="1">
    <source>
        <dbReference type="EMBL" id="MFC5648190.1"/>
    </source>
</evidence>
<dbReference type="InterPro" id="IPR015943">
    <property type="entry name" value="WD40/YVTN_repeat-like_dom_sf"/>
</dbReference>
<dbReference type="EMBL" id="JBHSOW010000015">
    <property type="protein sequence ID" value="MFC5648190.1"/>
    <property type="molecule type" value="Genomic_DNA"/>
</dbReference>
<dbReference type="Proteomes" id="UP001596047">
    <property type="component" value="Unassembled WGS sequence"/>
</dbReference>
<accession>A0ABW0VVJ5</accession>
<dbReference type="Gene3D" id="2.130.10.10">
    <property type="entry name" value="YVTN repeat-like/Quinoprotein amine dehydrogenase"/>
    <property type="match status" value="1"/>
</dbReference>
<dbReference type="InterPro" id="IPR011047">
    <property type="entry name" value="Quinoprotein_ADH-like_sf"/>
</dbReference>
<sequence>MNKLDKQMRYEFVDEPCRNFNILGSTTIMDPKDGREKIVLSNFAAGATGNVIFIDSLTGEGEAIRLPGDNGAWATLNLNNDKLLIGTCAQSGYLHCLDLKSRIWAEPLRDEHETYIWNLTLGSDGMVYGGTYPGCSLLRYDPERHVLENMGKVSDSSQNLYSRQVTGELPGYILILGGFDTPFLTAWNMETREFKPFGNPDTVGSFKEVNDEFICVSGKNEGELYYYDSRTFEPIQNRSLDNQVAASKGLKLKDGRIGGVRGQDYFILNKEGDKPLYQRIPTPAPATHIHTIISDAHGNIWGACGFGQTIFCYRPEEKSYWNSSVICNNGGEVYGMSFVGNQLYMSAYSGGDHVVYNIDNPWNQLDNVNPVTLQAVAPDLIRPTGRTLIGPDGGVWTGWSAKYGTYGGGLSRIDVYSQEVASWYDPIPCQQVAGLAADNRYLYFTTNGGASGLPYNKEVICHFAVWSTDGRLVYKQAFAEGIKLDAVLAVGGRVLVKTGDAIQIFDPGSMSFAQTVSVGEACSWMIKVDDEHAAAFCGRHVYSINSRTGDCKLLSELPGEAGTAAITPKGDIYFAYGTALYKLTQ</sequence>
<proteinExistence type="predicted"/>
<protein>
    <recommendedName>
        <fullName evidence="3">WD40 repeat domain-containing protein</fullName>
    </recommendedName>
</protein>
<comment type="caution">
    <text evidence="1">The sequence shown here is derived from an EMBL/GenBank/DDBJ whole genome shotgun (WGS) entry which is preliminary data.</text>
</comment>
<organism evidence="1 2">
    <name type="scientific">Paenibacillus solisilvae</name>
    <dbReference type="NCBI Taxonomy" id="2486751"/>
    <lineage>
        <taxon>Bacteria</taxon>
        <taxon>Bacillati</taxon>
        <taxon>Bacillota</taxon>
        <taxon>Bacilli</taxon>
        <taxon>Bacillales</taxon>
        <taxon>Paenibacillaceae</taxon>
        <taxon>Paenibacillus</taxon>
    </lineage>
</organism>
<keyword evidence="2" id="KW-1185">Reference proteome</keyword>
<dbReference type="SUPFAM" id="SSF50998">
    <property type="entry name" value="Quinoprotein alcohol dehydrogenase-like"/>
    <property type="match status" value="1"/>
</dbReference>